<evidence type="ECO:0000313" key="3">
    <source>
        <dbReference type="Proteomes" id="UP000008827"/>
    </source>
</evidence>
<dbReference type="SUPFAM" id="SSF52047">
    <property type="entry name" value="RNI-like"/>
    <property type="match status" value="1"/>
</dbReference>
<sequence>MRLSSQLGWEEAQDLILIQLFADGPGDNIDRTWVSDLFEDSPNIERLCLGTSYIKILSAGIYPQVQLKAIKYLKLDGVDFNEARELLFIISLLLGSSSNLETLIIKCNSMAVELQQISKVFDYSNCYFNQLQDVKITVTTSYKPALDLIRFVFARSPTLKILTFRVGHGLNQLDASVLLSISCDLLQMDRASPRAEVRFLYDDLQRPNLF</sequence>
<dbReference type="EnsemblPlants" id="KRH58714">
    <property type="protein sequence ID" value="KRH58714"/>
    <property type="gene ID" value="GLYMA_05G144100"/>
</dbReference>
<evidence type="ECO:0000313" key="1">
    <source>
        <dbReference type="EMBL" id="KRH58714.1"/>
    </source>
</evidence>
<protein>
    <recommendedName>
        <fullName evidence="4">FBD domain-containing protein</fullName>
    </recommendedName>
</protein>
<dbReference type="EMBL" id="CM000838">
    <property type="protein sequence ID" value="KRH58714.1"/>
    <property type="molecule type" value="Genomic_DNA"/>
</dbReference>
<dbReference type="Gramene" id="KRH58714">
    <property type="protein sequence ID" value="KRH58714"/>
    <property type="gene ID" value="GLYMA_05G144100"/>
</dbReference>
<proteinExistence type="predicted"/>
<evidence type="ECO:0000313" key="2">
    <source>
        <dbReference type="EnsemblPlants" id="KRH58714"/>
    </source>
</evidence>
<accession>A0A0R0JVG0</accession>
<gene>
    <name evidence="1" type="ORF">GLYMA_05G144100</name>
</gene>
<dbReference type="PaxDb" id="3847-GLYMA05G27621.1"/>
<dbReference type="OMA" id="DEIDREW"/>
<evidence type="ECO:0008006" key="4">
    <source>
        <dbReference type="Google" id="ProtNLM"/>
    </source>
</evidence>
<keyword evidence="3" id="KW-1185">Reference proteome</keyword>
<reference evidence="1 2" key="1">
    <citation type="journal article" date="2010" name="Nature">
        <title>Genome sequence of the palaeopolyploid soybean.</title>
        <authorList>
            <person name="Schmutz J."/>
            <person name="Cannon S.B."/>
            <person name="Schlueter J."/>
            <person name="Ma J."/>
            <person name="Mitros T."/>
            <person name="Nelson W."/>
            <person name="Hyten D.L."/>
            <person name="Song Q."/>
            <person name="Thelen J.J."/>
            <person name="Cheng J."/>
            <person name="Xu D."/>
            <person name="Hellsten U."/>
            <person name="May G.D."/>
            <person name="Yu Y."/>
            <person name="Sakurai T."/>
            <person name="Umezawa T."/>
            <person name="Bhattacharyya M.K."/>
            <person name="Sandhu D."/>
            <person name="Valliyodan B."/>
            <person name="Lindquist E."/>
            <person name="Peto M."/>
            <person name="Grant D."/>
            <person name="Shu S."/>
            <person name="Goodstein D."/>
            <person name="Barry K."/>
            <person name="Futrell-Griggs M."/>
            <person name="Abernathy B."/>
            <person name="Du J."/>
            <person name="Tian Z."/>
            <person name="Zhu L."/>
            <person name="Gill N."/>
            <person name="Joshi T."/>
            <person name="Libault M."/>
            <person name="Sethuraman A."/>
            <person name="Zhang X.-C."/>
            <person name="Shinozaki K."/>
            <person name="Nguyen H.T."/>
            <person name="Wing R.A."/>
            <person name="Cregan P."/>
            <person name="Specht J."/>
            <person name="Grimwood J."/>
            <person name="Rokhsar D."/>
            <person name="Stacey G."/>
            <person name="Shoemaker R.C."/>
            <person name="Jackson S.A."/>
        </authorList>
    </citation>
    <scope>NUCLEOTIDE SEQUENCE</scope>
    <source>
        <strain evidence="2">cv. Williams 82</strain>
        <tissue evidence="1">Callus</tissue>
    </source>
</reference>
<name>A0A0R0JVG0_SOYBN</name>
<organism evidence="1">
    <name type="scientific">Glycine max</name>
    <name type="common">Soybean</name>
    <name type="synonym">Glycine hispida</name>
    <dbReference type="NCBI Taxonomy" id="3847"/>
    <lineage>
        <taxon>Eukaryota</taxon>
        <taxon>Viridiplantae</taxon>
        <taxon>Streptophyta</taxon>
        <taxon>Embryophyta</taxon>
        <taxon>Tracheophyta</taxon>
        <taxon>Spermatophyta</taxon>
        <taxon>Magnoliopsida</taxon>
        <taxon>eudicotyledons</taxon>
        <taxon>Gunneridae</taxon>
        <taxon>Pentapetalae</taxon>
        <taxon>rosids</taxon>
        <taxon>fabids</taxon>
        <taxon>Fabales</taxon>
        <taxon>Fabaceae</taxon>
        <taxon>Papilionoideae</taxon>
        <taxon>50 kb inversion clade</taxon>
        <taxon>NPAAA clade</taxon>
        <taxon>indigoferoid/millettioid clade</taxon>
        <taxon>Phaseoleae</taxon>
        <taxon>Glycine</taxon>
        <taxon>Glycine subgen. Soja</taxon>
    </lineage>
</organism>
<dbReference type="AlphaFoldDB" id="A0A0R0JVG0"/>
<reference evidence="1" key="3">
    <citation type="submission" date="2018-07" db="EMBL/GenBank/DDBJ databases">
        <title>WGS assembly of Glycine max.</title>
        <authorList>
            <person name="Schmutz J."/>
            <person name="Cannon S."/>
            <person name="Schlueter J."/>
            <person name="Ma J."/>
            <person name="Mitros T."/>
            <person name="Nelson W."/>
            <person name="Hyten D."/>
            <person name="Song Q."/>
            <person name="Thelen J."/>
            <person name="Cheng J."/>
            <person name="Xu D."/>
            <person name="Hellsten U."/>
            <person name="May G."/>
            <person name="Yu Y."/>
            <person name="Sakurai T."/>
            <person name="Umezawa T."/>
            <person name="Bhattacharyya M."/>
            <person name="Sandhu D."/>
            <person name="Valliyodan B."/>
            <person name="Lindquist E."/>
            <person name="Peto M."/>
            <person name="Grant D."/>
            <person name="Shu S."/>
            <person name="Goodstein D."/>
            <person name="Barry K."/>
            <person name="Futrell-Griggs M."/>
            <person name="Abernathy B."/>
            <person name="Du J."/>
            <person name="Tian Z."/>
            <person name="Zhu L."/>
            <person name="Gill N."/>
            <person name="Joshi T."/>
            <person name="Libault M."/>
            <person name="Sethuraman A."/>
            <person name="Zhang X."/>
            <person name="Shinozaki K."/>
            <person name="Nguyen H."/>
            <person name="Wing R."/>
            <person name="Cregan P."/>
            <person name="Specht J."/>
            <person name="Grimwood J."/>
            <person name="Rokhsar D."/>
            <person name="Stacey G."/>
            <person name="Shoemaker R."/>
            <person name="Jackson S."/>
        </authorList>
    </citation>
    <scope>NUCLEOTIDE SEQUENCE</scope>
    <source>
        <tissue evidence="1">Callus</tissue>
    </source>
</reference>
<reference evidence="2" key="2">
    <citation type="submission" date="2018-02" db="UniProtKB">
        <authorList>
            <consortium name="EnsemblPlants"/>
        </authorList>
    </citation>
    <scope>IDENTIFICATION</scope>
    <source>
        <strain evidence="2">Williams 82</strain>
    </source>
</reference>
<dbReference type="Proteomes" id="UP000008827">
    <property type="component" value="Chromosome 5"/>
</dbReference>